<dbReference type="AlphaFoldDB" id="A0AAN1EN87"/>
<evidence type="ECO:0000259" key="1">
    <source>
        <dbReference type="Pfam" id="PF00326"/>
    </source>
</evidence>
<sequence length="787" mass="88811">MDKFEGRQRALLTTAALTSALISVPGAGTQPLTNGPAPEDPPLAVTDFERALTINDRYRRLAVNLPEVPFWVTEETFAYLRSSHGEHEFLLVNAATGEKRSAFDQVRLAAALNNVSHRSHKPENLPFDRFKLTDSGSRLIFRSGNELWSCDLASYTCTYTELLPSDPDYQEVRYDYTPAATNDPGKTSVSPDGKWSAYIKNYNIFLRSEDGSKDVPLSWDGSEGNYYAFSTLRWSPDSRHLAAYRIRPGEKREVHYLESSPTDQLQPKFSSIVYPKAGDVLSVPQPVLFDIAGRRPIVIENVLFSNPFHISPIKWWKDARGFTFLYNQRGHQIYRLIEVDATTGRTRALVEEASKTFVNYLPLSGDQYRTGKTFRYDVDDGKEIIWASERDGHEHLYLFDGRTGALKNQITSGDWVVRSVNYVDPTQRVIWFEASGMNPDEDPYFVHAYRIGFNGKGLTALTPEPANHHIEFSASGRYYVDLSSRVDLPARTTLYRAKDNAKLMDVETGEISELIAAGWQPPISFHAKGRDGKTDIWGVIHLPANFDPKRRYPVVESIYAGPQGSFVPKSFRPVTDPLTQLGFIVVQIDGMGTNNRSRSFHDVIWRNLKDAGFPDRILWHKAAAVEFPWYDISNVGIFGGSAGGQNAVGALLFHPEFYKVAVANSGCYDNRMDKLWWNEQWMGWPVGTEYSQSSDIDNAHRLRGKLMLVVGEMDKNVDPSSTFQLADRLIKAGKDFEMVYVPGADHGAPGTFTNRKLLDFFVRNILRQNPPNWNAVQVELPKDKSGE</sequence>
<dbReference type="GO" id="GO:0006508">
    <property type="term" value="P:proteolysis"/>
    <property type="evidence" value="ECO:0007669"/>
    <property type="project" value="InterPro"/>
</dbReference>
<dbReference type="Proteomes" id="UP000194159">
    <property type="component" value="Plasmid pRetNXC12d"/>
</dbReference>
<accession>A0AAN1EN87</accession>
<feature type="domain" description="Peptidase S9 prolyl oligopeptidase catalytic" evidence="1">
    <location>
        <begin position="571"/>
        <end position="757"/>
    </location>
</feature>
<evidence type="ECO:0000313" key="3">
    <source>
        <dbReference type="EMBL" id="ARQ13468.1"/>
    </source>
</evidence>
<dbReference type="InterPro" id="IPR050278">
    <property type="entry name" value="Serine_Prot_S9B/DPPIV"/>
</dbReference>
<keyword evidence="3" id="KW-0614">Plasmid</keyword>
<dbReference type="GO" id="GO:0008236">
    <property type="term" value="F:serine-type peptidase activity"/>
    <property type="evidence" value="ECO:0007669"/>
    <property type="project" value="InterPro"/>
</dbReference>
<feature type="domain" description="Dipeptidylpeptidase IV N-terminal" evidence="2">
    <location>
        <begin position="188"/>
        <end position="489"/>
    </location>
</feature>
<dbReference type="RefSeq" id="WP_086083914.1">
    <property type="nucleotide sequence ID" value="NZ_CP020910.1"/>
</dbReference>
<dbReference type="SUPFAM" id="SSF82171">
    <property type="entry name" value="DPP6 N-terminal domain-like"/>
    <property type="match status" value="1"/>
</dbReference>
<dbReference type="Pfam" id="PF00930">
    <property type="entry name" value="DPPIV_N"/>
    <property type="match status" value="1"/>
</dbReference>
<name>A0AAN1EN87_RHIET</name>
<evidence type="ECO:0000313" key="4">
    <source>
        <dbReference type="Proteomes" id="UP000194159"/>
    </source>
</evidence>
<organism evidence="3 4">
    <name type="scientific">Rhizobium etli</name>
    <dbReference type="NCBI Taxonomy" id="29449"/>
    <lineage>
        <taxon>Bacteria</taxon>
        <taxon>Pseudomonadati</taxon>
        <taxon>Pseudomonadota</taxon>
        <taxon>Alphaproteobacteria</taxon>
        <taxon>Hyphomicrobiales</taxon>
        <taxon>Rhizobiaceae</taxon>
        <taxon>Rhizobium/Agrobacterium group</taxon>
        <taxon>Rhizobium</taxon>
    </lineage>
</organism>
<dbReference type="InterPro" id="IPR002469">
    <property type="entry name" value="Peptidase_S9B_N"/>
</dbReference>
<proteinExistence type="predicted"/>
<evidence type="ECO:0000259" key="2">
    <source>
        <dbReference type="Pfam" id="PF00930"/>
    </source>
</evidence>
<dbReference type="Gene3D" id="2.140.10.30">
    <property type="entry name" value="Dipeptidylpeptidase IV, N-terminal domain"/>
    <property type="match status" value="1"/>
</dbReference>
<dbReference type="PANTHER" id="PTHR11731">
    <property type="entry name" value="PROTEASE FAMILY S9B,C DIPEPTIDYL-PEPTIDASE IV-RELATED"/>
    <property type="match status" value="1"/>
</dbReference>
<protein>
    <submittedName>
        <fullName evidence="3">Peptidase S9 prolyl oligopeptidase domain-containing protein</fullName>
    </submittedName>
</protein>
<dbReference type="Gene3D" id="3.40.50.1820">
    <property type="entry name" value="alpha/beta hydrolase"/>
    <property type="match status" value="1"/>
</dbReference>
<dbReference type="InterPro" id="IPR001375">
    <property type="entry name" value="Peptidase_S9_cat"/>
</dbReference>
<dbReference type="EMBL" id="CP020910">
    <property type="protein sequence ID" value="ARQ13468.1"/>
    <property type="molecule type" value="Genomic_DNA"/>
</dbReference>
<dbReference type="SUPFAM" id="SSF53474">
    <property type="entry name" value="alpha/beta-Hydrolases"/>
    <property type="match status" value="1"/>
</dbReference>
<dbReference type="Pfam" id="PF00326">
    <property type="entry name" value="Peptidase_S9"/>
    <property type="match status" value="1"/>
</dbReference>
<reference evidence="3 4" key="1">
    <citation type="submission" date="2017-04" db="EMBL/GenBank/DDBJ databases">
        <title>Complete genome sequences of Rhizobium genomic linages associated to common bean (phaseolus vulgaris).</title>
        <authorList>
            <person name="Santamaria R.I."/>
            <person name="Bustos P."/>
            <person name="Perez-Carrascal O."/>
            <person name="Martinez-Flores I."/>
            <person name="Juarez S."/>
            <person name="Lozano L."/>
            <person name="Miranda F."/>
            <person name="Vinuesa P."/>
            <person name="Martinez-Romero E."/>
            <person name="Cevallos M.A."/>
            <person name="Romero D."/>
            <person name="Davila G."/>
            <person name="Gonzalez V."/>
        </authorList>
    </citation>
    <scope>NUCLEOTIDE SEQUENCE [LARGE SCALE GENOMIC DNA]</scope>
    <source>
        <strain evidence="3 4">NXC12</strain>
        <plasmid evidence="4">pretnxc12d</plasmid>
    </source>
</reference>
<geneLocation type="plasmid" evidence="4">
    <name>pretnxc12d</name>
</geneLocation>
<gene>
    <name evidence="3" type="ORF">NXC12_PD00378</name>
</gene>
<dbReference type="PANTHER" id="PTHR11731:SF118">
    <property type="entry name" value="BLR1971 PROTEIN"/>
    <property type="match status" value="1"/>
</dbReference>
<dbReference type="InterPro" id="IPR029058">
    <property type="entry name" value="AB_hydrolase_fold"/>
</dbReference>